<gene>
    <name evidence="7" type="ORF">Ga0123461_2168</name>
</gene>
<keyword evidence="3 5" id="KW-1133">Transmembrane helix</keyword>
<feature type="transmembrane region" description="Helical" evidence="5">
    <location>
        <begin position="85"/>
        <end position="110"/>
    </location>
</feature>
<feature type="domain" description="Fatty acid hydroxylase" evidence="6">
    <location>
        <begin position="86"/>
        <end position="222"/>
    </location>
</feature>
<keyword evidence="2 5" id="KW-0812">Transmembrane</keyword>
<dbReference type="InterPro" id="IPR006694">
    <property type="entry name" value="Fatty_acid_hydroxylase"/>
</dbReference>
<dbReference type="InterPro" id="IPR050307">
    <property type="entry name" value="Sterol_Desaturase_Related"/>
</dbReference>
<dbReference type="OrthoDB" id="9770329at2"/>
<evidence type="ECO:0000256" key="3">
    <source>
        <dbReference type="ARBA" id="ARBA00022989"/>
    </source>
</evidence>
<evidence type="ECO:0000256" key="5">
    <source>
        <dbReference type="SAM" id="Phobius"/>
    </source>
</evidence>
<evidence type="ECO:0000313" key="7">
    <source>
        <dbReference type="EMBL" id="ATX80574.1"/>
    </source>
</evidence>
<dbReference type="PANTHER" id="PTHR11863">
    <property type="entry name" value="STEROL DESATURASE"/>
    <property type="match status" value="1"/>
</dbReference>
<dbReference type="GO" id="GO:0016491">
    <property type="term" value="F:oxidoreductase activity"/>
    <property type="evidence" value="ECO:0007669"/>
    <property type="project" value="InterPro"/>
</dbReference>
<evidence type="ECO:0000256" key="2">
    <source>
        <dbReference type="ARBA" id="ARBA00022692"/>
    </source>
</evidence>
<evidence type="ECO:0000256" key="4">
    <source>
        <dbReference type="ARBA" id="ARBA00023136"/>
    </source>
</evidence>
<name>A0A2K8L6I3_MARES</name>
<feature type="transmembrane region" description="Helical" evidence="5">
    <location>
        <begin position="6"/>
        <end position="25"/>
    </location>
</feature>
<proteinExistence type="predicted"/>
<accession>A0A2K8L6I3</accession>
<dbReference type="EMBL" id="CP018799">
    <property type="protein sequence ID" value="ATX80574.1"/>
    <property type="molecule type" value="Genomic_DNA"/>
</dbReference>
<reference evidence="7 8" key="1">
    <citation type="submission" date="2016-12" db="EMBL/GenBank/DDBJ databases">
        <title>Isolation and genomic insights into novel planktonic Zetaproteobacteria from stratified waters of the Chesapeake Bay.</title>
        <authorList>
            <person name="McAllister S.M."/>
            <person name="Kato S."/>
            <person name="Chan C.S."/>
            <person name="Chiu B.K."/>
            <person name="Field E.K."/>
        </authorList>
    </citation>
    <scope>NUCLEOTIDE SEQUENCE [LARGE SCALE GENOMIC DNA]</scope>
    <source>
        <strain evidence="7 8">CP-5</strain>
    </source>
</reference>
<feature type="transmembrane region" description="Helical" evidence="5">
    <location>
        <begin position="37"/>
        <end position="65"/>
    </location>
</feature>
<organism evidence="7 8">
    <name type="scientific">Mariprofundus aestuarium</name>
    <dbReference type="NCBI Taxonomy" id="1921086"/>
    <lineage>
        <taxon>Bacteria</taxon>
        <taxon>Pseudomonadati</taxon>
        <taxon>Pseudomonadota</taxon>
        <taxon>Candidatius Mariprofundia</taxon>
        <taxon>Mariprofundales</taxon>
        <taxon>Mariprofundaceae</taxon>
        <taxon>Mariprofundus</taxon>
    </lineage>
</organism>
<sequence>MDEPTLRLAAFLIIFGCMALAQAVVPRRNLHFGYRRWPANLGIVLLDILVIRLLFPAGAVGASIWAEANGIGLFHMIELPAAMEMALSIILLDLVIYTQHLIFHAVPLLWRLHSVHHADRDIDVTTGLRFHPIEIILSMLVKLTFVILLGVPAIAVVLFEVILNGMAMFNHANFHLPKKVDAVIRLLLVTPDVHRIHHSVIQQETDSNFGFNLSIWDRIFGTWREQPERGHEAMTIGLERLQSAPTHNLIFMLRLPFQRDLGQYPNSNQEQE</sequence>
<dbReference type="GO" id="GO:0016020">
    <property type="term" value="C:membrane"/>
    <property type="evidence" value="ECO:0007669"/>
    <property type="project" value="UniProtKB-SubCell"/>
</dbReference>
<evidence type="ECO:0000259" key="6">
    <source>
        <dbReference type="Pfam" id="PF04116"/>
    </source>
</evidence>
<evidence type="ECO:0000256" key="1">
    <source>
        <dbReference type="ARBA" id="ARBA00004370"/>
    </source>
</evidence>
<feature type="transmembrane region" description="Helical" evidence="5">
    <location>
        <begin position="139"/>
        <end position="163"/>
    </location>
</feature>
<dbReference type="GO" id="GO:0008610">
    <property type="term" value="P:lipid biosynthetic process"/>
    <property type="evidence" value="ECO:0007669"/>
    <property type="project" value="InterPro"/>
</dbReference>
<dbReference type="KEGG" id="maes:Ga0123461_2168"/>
<dbReference type="AlphaFoldDB" id="A0A2K8L6I3"/>
<dbReference type="Pfam" id="PF04116">
    <property type="entry name" value="FA_hydroxylase"/>
    <property type="match status" value="1"/>
</dbReference>
<dbReference type="GO" id="GO:0005506">
    <property type="term" value="F:iron ion binding"/>
    <property type="evidence" value="ECO:0007669"/>
    <property type="project" value="InterPro"/>
</dbReference>
<keyword evidence="8" id="KW-1185">Reference proteome</keyword>
<evidence type="ECO:0000313" key="8">
    <source>
        <dbReference type="Proteomes" id="UP000231701"/>
    </source>
</evidence>
<protein>
    <submittedName>
        <fullName evidence="7">Sterol desaturase/sphingolipid hydroxylase, fatty acid hydroxylase superfamily</fullName>
    </submittedName>
</protein>
<keyword evidence="4 5" id="KW-0472">Membrane</keyword>
<dbReference type="Proteomes" id="UP000231701">
    <property type="component" value="Chromosome"/>
</dbReference>
<comment type="subcellular location">
    <subcellularLocation>
        <location evidence="1">Membrane</location>
    </subcellularLocation>
</comment>
<dbReference type="RefSeq" id="WP_100278324.1">
    <property type="nucleotide sequence ID" value="NZ_CP018799.1"/>
</dbReference>